<keyword evidence="4" id="KW-1185">Reference proteome</keyword>
<dbReference type="AlphaFoldDB" id="F4A0E1"/>
<dbReference type="Pfam" id="PF04465">
    <property type="entry name" value="DUF499"/>
    <property type="match status" value="1"/>
</dbReference>
<name>F4A0E1_MAHA5</name>
<reference evidence="4" key="1">
    <citation type="submission" date="2010-11" db="EMBL/GenBank/DDBJ databases">
        <title>The complete genome of Mahella australiensis DSM 15567.</title>
        <authorList>
            <consortium name="US DOE Joint Genome Institute (JGI-PGF)"/>
            <person name="Lucas S."/>
            <person name="Copeland A."/>
            <person name="Lapidus A."/>
            <person name="Bruce D."/>
            <person name="Goodwin L."/>
            <person name="Pitluck S."/>
            <person name="Kyrpides N."/>
            <person name="Mavromatis K."/>
            <person name="Pagani I."/>
            <person name="Ivanova N."/>
            <person name="Teshima H."/>
            <person name="Brettin T."/>
            <person name="Detter J.C."/>
            <person name="Han C."/>
            <person name="Tapia R."/>
            <person name="Land M."/>
            <person name="Hauser L."/>
            <person name="Markowitz V."/>
            <person name="Cheng J.-F."/>
            <person name="Hugenholtz P."/>
            <person name="Woyke T."/>
            <person name="Wu D."/>
            <person name="Spring S."/>
            <person name="Pukall R."/>
            <person name="Steenblock K."/>
            <person name="Schneider S."/>
            <person name="Klenk H.-P."/>
            <person name="Eisen J.A."/>
        </authorList>
    </citation>
    <scope>NUCLEOTIDE SEQUENCE [LARGE SCALE GENOMIC DNA]</scope>
    <source>
        <strain evidence="4">DSM 15567 / CIP 107919 / 50-1 BON</strain>
    </source>
</reference>
<dbReference type="HOGENOM" id="CLU_010124_0_0_9"/>
<evidence type="ECO:0000313" key="3">
    <source>
        <dbReference type="EMBL" id="AEE98002.1"/>
    </source>
</evidence>
<dbReference type="STRING" id="697281.Mahau_2880"/>
<dbReference type="OrthoDB" id="9757917at2"/>
<accession>F4A0E1</accession>
<dbReference type="InterPro" id="IPR007555">
    <property type="entry name" value="DUF499"/>
</dbReference>
<dbReference type="KEGG" id="mas:Mahau_2880"/>
<dbReference type="Proteomes" id="UP000008457">
    <property type="component" value="Chromosome"/>
</dbReference>
<proteinExistence type="predicted"/>
<feature type="region of interest" description="Disordered" evidence="1">
    <location>
        <begin position="991"/>
        <end position="1035"/>
    </location>
</feature>
<dbReference type="eggNOG" id="COG1483">
    <property type="taxonomic scope" value="Bacteria"/>
</dbReference>
<sequence length="1118" mass="125681">MGENIDMIGQGFRCLVKALAPYVARELQRQYADNWWKEGVLDVLWDDQKKDLPESGEWSELVDSLDIQRCLILMDANWNTVFKRKLTIDHRNWIKELIGIRNKWAHAGSQDFDEDYTWRALDTMARLAEHIDDESTEEIRALARQVRYGTAEASTTAAVQQPPIAAMQPDYDNGLPPWRYVIMPHPDVAQGRYKNAEFAADLAQVVHGEGAIEYKEPVEFFARTYITEGLSGLLVQVLKRVSGKGGEPVIQLKTAFGGGKTHSMLALYHLLRGTVSAESLMGVRSVLDKAGLSSVVKTNVAVLVGTALDPTKTRRPPKYSGISINTLWGEMAAQLAEQAGDMSLYEYVKEADKKGVSPGSQALRQLFDACGPCLVLIDELVAYAKKLYGVSDKLPAGTFDNLITFIQELSEAVRASKNSVVVVSIPESNIEIGEGGGRIALEAIEHVFGRVEAVWKPITASEGFEIVRRRLFLKPQDEAGLDKVCRAFSEMYNANPSDFPPECKEITYLERMKACYPIHPEVFDRLYGDWATLEHFQRTRGVLRLMAAVIHDLWMKNDNGLMIMPGSIALDNPSVRDELTKYLGDGWDAVVDKEIDGPNSEPYKIDKENPRFSKYMAARRVARTIMLGSAPSSREQHNRGIEISRIHLGVMQPDEQIAVFNDALAHLQRKLSYLYSDSYDLRFWYDTRPTLKKTAEDRAGQIPTSRAEEEIERRIKAIRERGDFAAVHACPSSSLDVPDEQEARLVVLPISCPYRRNDGQAVDYAMNIIDNRGNAPRIYKNMLAFVAADSDARVALIEDVKHYLAWRSILDDAEMLNLDMGQKREVENSVKRGDSAVNVRLQEAYCWLLIPVQEGTDPITLEIERISGYDESYVARASKKMIQKEALITKWSGIRLRMELDNWFWKGQQHVQIRKVWEAMCTYCYMPRLKNANVLLNAITEGVASDDRYFAYAEGYTDDGRYMGLRYKKPLMYVDINGYLVRPEAAEAQIEAEKAKEEASVSQPPVYEPPQDGGSNVNEGHTSGGVASGNTAIVEPPPRKKKIRRFYGTVALDPMRLGSHAGKIAEEIVQHLNVIPGAKVRIKLDIDVEVDDGIPDNVIRTVSENCNALKFESSSFEE</sequence>
<evidence type="ECO:0000313" key="4">
    <source>
        <dbReference type="Proteomes" id="UP000008457"/>
    </source>
</evidence>
<gene>
    <name evidence="3" type="ordered locus">Mahau_2880</name>
</gene>
<evidence type="ECO:0000256" key="1">
    <source>
        <dbReference type="SAM" id="MobiDB-lite"/>
    </source>
</evidence>
<feature type="domain" description="Swt1-like HEPN" evidence="2">
    <location>
        <begin position="10"/>
        <end position="132"/>
    </location>
</feature>
<dbReference type="EMBL" id="CP002360">
    <property type="protein sequence ID" value="AEE98002.1"/>
    <property type="molecule type" value="Genomic_DNA"/>
</dbReference>
<dbReference type="Pfam" id="PF18731">
    <property type="entry name" value="HEPN_Swt1"/>
    <property type="match status" value="1"/>
</dbReference>
<evidence type="ECO:0000259" key="2">
    <source>
        <dbReference type="Pfam" id="PF18731"/>
    </source>
</evidence>
<dbReference type="InterPro" id="IPR041650">
    <property type="entry name" value="HEPN_Swt1"/>
</dbReference>
<protein>
    <recommendedName>
        <fullName evidence="2">Swt1-like HEPN domain-containing protein</fullName>
    </recommendedName>
</protein>
<reference evidence="3 4" key="2">
    <citation type="journal article" date="2011" name="Stand. Genomic Sci.">
        <title>Complete genome sequence of Mahella australiensis type strain (50-1 BON).</title>
        <authorList>
            <person name="Sikorski J."/>
            <person name="Teshima H."/>
            <person name="Nolan M."/>
            <person name="Lucas S."/>
            <person name="Hammon N."/>
            <person name="Deshpande S."/>
            <person name="Cheng J.F."/>
            <person name="Pitluck S."/>
            <person name="Liolios K."/>
            <person name="Pagani I."/>
            <person name="Ivanova N."/>
            <person name="Huntemann M."/>
            <person name="Mavromatis K."/>
            <person name="Ovchinikova G."/>
            <person name="Pati A."/>
            <person name="Tapia R."/>
            <person name="Han C."/>
            <person name="Goodwin L."/>
            <person name="Chen A."/>
            <person name="Palaniappan K."/>
            <person name="Land M."/>
            <person name="Hauser L."/>
            <person name="Ngatchou-Djao O.D."/>
            <person name="Rohde M."/>
            <person name="Pukall R."/>
            <person name="Spring S."/>
            <person name="Abt B."/>
            <person name="Goker M."/>
            <person name="Detter J.C."/>
            <person name="Woyke T."/>
            <person name="Bristow J."/>
            <person name="Markowitz V."/>
            <person name="Hugenholtz P."/>
            <person name="Eisen J.A."/>
            <person name="Kyrpides N.C."/>
            <person name="Klenk H.P."/>
            <person name="Lapidus A."/>
        </authorList>
    </citation>
    <scope>NUCLEOTIDE SEQUENCE [LARGE SCALE GENOMIC DNA]</scope>
    <source>
        <strain evidence="4">DSM 15567 / CIP 107919 / 50-1 BON</strain>
    </source>
</reference>
<dbReference type="RefSeq" id="WP_013782413.1">
    <property type="nucleotide sequence ID" value="NC_015520.1"/>
</dbReference>
<organism evidence="3 4">
    <name type="scientific">Mahella australiensis (strain DSM 15567 / CIP 107919 / 50-1 BON)</name>
    <dbReference type="NCBI Taxonomy" id="697281"/>
    <lineage>
        <taxon>Bacteria</taxon>
        <taxon>Bacillati</taxon>
        <taxon>Bacillota</taxon>
        <taxon>Clostridia</taxon>
        <taxon>Thermoanaerobacterales</taxon>
        <taxon>Thermoanaerobacterales Family IV. Incertae Sedis</taxon>
        <taxon>Mahella</taxon>
    </lineage>
</organism>